<dbReference type="RefSeq" id="WP_089947487.1">
    <property type="nucleotide sequence ID" value="NZ_FNOI01000005.1"/>
</dbReference>
<dbReference type="EMBL" id="FNOI01000005">
    <property type="protein sequence ID" value="SDX24294.1"/>
    <property type="molecule type" value="Genomic_DNA"/>
</dbReference>
<evidence type="ECO:0000259" key="4">
    <source>
        <dbReference type="PROSITE" id="PS50949"/>
    </source>
</evidence>
<dbReference type="Gene3D" id="1.10.10.10">
    <property type="entry name" value="Winged helix-like DNA-binding domain superfamily/Winged helix DNA-binding domain"/>
    <property type="match status" value="1"/>
</dbReference>
<feature type="domain" description="HTH gntR-type" evidence="4">
    <location>
        <begin position="11"/>
        <end position="79"/>
    </location>
</feature>
<dbReference type="InterPro" id="IPR000524">
    <property type="entry name" value="Tscrpt_reg_HTH_GntR"/>
</dbReference>
<dbReference type="SUPFAM" id="SSF46785">
    <property type="entry name" value="Winged helix' DNA-binding domain"/>
    <property type="match status" value="1"/>
</dbReference>
<proteinExistence type="predicted"/>
<sequence>MYERQDSPAALPIYAQVSEVLIREIAAGRLADGQRLPPERQMAATHQVTVRTLRKSLKILEEKGLLERIQGSGNYVRSNPAAQSIYSMFRIELLAGGGLPTAKFLDITTCEKPSDLPEFGTSTRGTRMRRLRFLNKVPAAVEEIWLDADSGTVLAEQASDSLYRYYQVKLGFWISRAEDYVSIGQTPDWAPPEFGKTAGQATGFIERLSWEQKPHPVEYSRTWFDTDTARYVQRLK</sequence>
<dbReference type="GO" id="GO:0003677">
    <property type="term" value="F:DNA binding"/>
    <property type="evidence" value="ECO:0007669"/>
    <property type="project" value="UniProtKB-KW"/>
</dbReference>
<organism evidence="5 6">
    <name type="scientific">Litoreibacter albidus</name>
    <dbReference type="NCBI Taxonomy" id="670155"/>
    <lineage>
        <taxon>Bacteria</taxon>
        <taxon>Pseudomonadati</taxon>
        <taxon>Pseudomonadota</taxon>
        <taxon>Alphaproteobacteria</taxon>
        <taxon>Rhodobacterales</taxon>
        <taxon>Roseobacteraceae</taxon>
        <taxon>Litoreibacter</taxon>
    </lineage>
</organism>
<name>A0A1H3A522_9RHOB</name>
<dbReference type="AlphaFoldDB" id="A0A1H3A522"/>
<dbReference type="InterPro" id="IPR011663">
    <property type="entry name" value="UTRA"/>
</dbReference>
<evidence type="ECO:0000256" key="3">
    <source>
        <dbReference type="ARBA" id="ARBA00023163"/>
    </source>
</evidence>
<dbReference type="InterPro" id="IPR036388">
    <property type="entry name" value="WH-like_DNA-bd_sf"/>
</dbReference>
<keyword evidence="1" id="KW-0805">Transcription regulation</keyword>
<dbReference type="PANTHER" id="PTHR44846:SF1">
    <property type="entry name" value="MANNOSYL-D-GLYCERATE TRANSPORT_METABOLISM SYSTEM REPRESSOR MNGR-RELATED"/>
    <property type="match status" value="1"/>
</dbReference>
<dbReference type="GO" id="GO:0003700">
    <property type="term" value="F:DNA-binding transcription factor activity"/>
    <property type="evidence" value="ECO:0007669"/>
    <property type="project" value="InterPro"/>
</dbReference>
<dbReference type="Pfam" id="PF00392">
    <property type="entry name" value="GntR"/>
    <property type="match status" value="1"/>
</dbReference>
<evidence type="ECO:0000256" key="2">
    <source>
        <dbReference type="ARBA" id="ARBA00023125"/>
    </source>
</evidence>
<keyword evidence="6" id="KW-1185">Reference proteome</keyword>
<dbReference type="Proteomes" id="UP000199441">
    <property type="component" value="Unassembled WGS sequence"/>
</dbReference>
<dbReference type="GO" id="GO:0045892">
    <property type="term" value="P:negative regulation of DNA-templated transcription"/>
    <property type="evidence" value="ECO:0007669"/>
    <property type="project" value="TreeGrafter"/>
</dbReference>
<keyword evidence="3" id="KW-0804">Transcription</keyword>
<dbReference type="InterPro" id="IPR050679">
    <property type="entry name" value="Bact_HTH_transcr_reg"/>
</dbReference>
<dbReference type="SMART" id="SM00345">
    <property type="entry name" value="HTH_GNTR"/>
    <property type="match status" value="1"/>
</dbReference>
<evidence type="ECO:0000313" key="6">
    <source>
        <dbReference type="Proteomes" id="UP000199441"/>
    </source>
</evidence>
<dbReference type="Pfam" id="PF07702">
    <property type="entry name" value="UTRA"/>
    <property type="match status" value="1"/>
</dbReference>
<gene>
    <name evidence="5" type="ORF">SAMN04488001_2725</name>
</gene>
<dbReference type="CDD" id="cd07377">
    <property type="entry name" value="WHTH_GntR"/>
    <property type="match status" value="1"/>
</dbReference>
<dbReference type="InterPro" id="IPR028978">
    <property type="entry name" value="Chorismate_lyase_/UTRA_dom_sf"/>
</dbReference>
<evidence type="ECO:0000256" key="1">
    <source>
        <dbReference type="ARBA" id="ARBA00023015"/>
    </source>
</evidence>
<dbReference type="STRING" id="670155.SAMN04488001_2725"/>
<dbReference type="SUPFAM" id="SSF64288">
    <property type="entry name" value="Chorismate lyase-like"/>
    <property type="match status" value="1"/>
</dbReference>
<protein>
    <submittedName>
        <fullName evidence="5">Transcriptional regulator, GntR family</fullName>
    </submittedName>
</protein>
<dbReference type="OrthoDB" id="9794015at2"/>
<dbReference type="Gene3D" id="3.40.1410.10">
    <property type="entry name" value="Chorismate lyase-like"/>
    <property type="match status" value="1"/>
</dbReference>
<dbReference type="PANTHER" id="PTHR44846">
    <property type="entry name" value="MANNOSYL-D-GLYCERATE TRANSPORT/METABOLISM SYSTEM REPRESSOR MNGR-RELATED"/>
    <property type="match status" value="1"/>
</dbReference>
<evidence type="ECO:0000313" key="5">
    <source>
        <dbReference type="EMBL" id="SDX24294.1"/>
    </source>
</evidence>
<accession>A0A1H3A522</accession>
<dbReference type="SMART" id="SM00866">
    <property type="entry name" value="UTRA"/>
    <property type="match status" value="1"/>
</dbReference>
<dbReference type="InterPro" id="IPR036390">
    <property type="entry name" value="WH_DNA-bd_sf"/>
</dbReference>
<dbReference type="PROSITE" id="PS50949">
    <property type="entry name" value="HTH_GNTR"/>
    <property type="match status" value="1"/>
</dbReference>
<keyword evidence="2" id="KW-0238">DNA-binding</keyword>
<reference evidence="6" key="1">
    <citation type="submission" date="2016-10" db="EMBL/GenBank/DDBJ databases">
        <authorList>
            <person name="Varghese N."/>
            <person name="Submissions S."/>
        </authorList>
    </citation>
    <scope>NUCLEOTIDE SEQUENCE [LARGE SCALE GENOMIC DNA]</scope>
    <source>
        <strain evidence="6">DSM 26922</strain>
    </source>
</reference>